<dbReference type="EMBL" id="QUQM01000006">
    <property type="protein sequence ID" value="KAA8644279.1"/>
    <property type="molecule type" value="Genomic_DNA"/>
</dbReference>
<feature type="region of interest" description="Disordered" evidence="1">
    <location>
        <begin position="59"/>
        <end position="99"/>
    </location>
</feature>
<dbReference type="STRING" id="1220188.A0A4S3JRV2"/>
<accession>A0A4S3JRV2</accession>
<feature type="compositionally biased region" description="Basic and acidic residues" evidence="1">
    <location>
        <begin position="86"/>
        <end position="99"/>
    </location>
</feature>
<dbReference type="Proteomes" id="UP000308092">
    <property type="component" value="Unassembled WGS sequence"/>
</dbReference>
<dbReference type="VEuPathDB" id="FungiDB:EYZ11_002831"/>
<dbReference type="AlphaFoldDB" id="A0A4S3JRV2"/>
<comment type="caution">
    <text evidence="3">The sequence shown here is derived from an EMBL/GenBank/DDBJ whole genome shotgun (WGS) entry which is preliminary data.</text>
</comment>
<sequence length="99" mass="11507">MRWTPDNELTLLRTIFDTQNLHIDIDKIAEFWPGEEKPTPKALEQQLYKYRKNPKCENTVTFSKGRRSGESNDGTPRKKRATRKTLQKDVVKEEGTADA</sequence>
<keyword evidence="4" id="KW-1185">Reference proteome</keyword>
<proteinExistence type="predicted"/>
<evidence type="ECO:0000313" key="3">
    <source>
        <dbReference type="EMBL" id="THC97668.1"/>
    </source>
</evidence>
<organism evidence="3 4">
    <name type="scientific">Aspergillus tanneri</name>
    <dbReference type="NCBI Taxonomy" id="1220188"/>
    <lineage>
        <taxon>Eukaryota</taxon>
        <taxon>Fungi</taxon>
        <taxon>Dikarya</taxon>
        <taxon>Ascomycota</taxon>
        <taxon>Pezizomycotina</taxon>
        <taxon>Eurotiomycetes</taxon>
        <taxon>Eurotiomycetidae</taxon>
        <taxon>Eurotiales</taxon>
        <taxon>Aspergillaceae</taxon>
        <taxon>Aspergillus</taxon>
        <taxon>Aspergillus subgen. Circumdati</taxon>
    </lineage>
</organism>
<dbReference type="OrthoDB" id="5420368at2759"/>
<evidence type="ECO:0000256" key="1">
    <source>
        <dbReference type="SAM" id="MobiDB-lite"/>
    </source>
</evidence>
<dbReference type="Proteomes" id="UP000324241">
    <property type="component" value="Unassembled WGS sequence"/>
</dbReference>
<reference evidence="3 4" key="1">
    <citation type="submission" date="2019-03" db="EMBL/GenBank/DDBJ databases">
        <title>The genome sequence of a newly discovered highly antifungal drug resistant Aspergillus species, Aspergillus tanneri NIH 1004.</title>
        <authorList>
            <person name="Mounaud S."/>
            <person name="Singh I."/>
            <person name="Joardar V."/>
            <person name="Pakala S."/>
            <person name="Pakala S."/>
            <person name="Venepally P."/>
            <person name="Hoover J."/>
            <person name="Nierman W."/>
            <person name="Chung J."/>
            <person name="Losada L."/>
        </authorList>
    </citation>
    <scope>NUCLEOTIDE SEQUENCE [LARGE SCALE GENOMIC DNA]</scope>
    <source>
        <strain evidence="3 4">NIH1004</strain>
    </source>
</reference>
<name>A0A4S3JRV2_9EURO</name>
<gene>
    <name evidence="2" type="ORF">ATNIH1004_008479</name>
    <name evidence="3" type="ORF">EYZ11_002831</name>
</gene>
<dbReference type="GeneID" id="54331181"/>
<evidence type="ECO:0000313" key="5">
    <source>
        <dbReference type="Proteomes" id="UP000324241"/>
    </source>
</evidence>
<reference evidence="2 5" key="2">
    <citation type="submission" date="2019-08" db="EMBL/GenBank/DDBJ databases">
        <title>The genome sequence of a newly discovered highly antifungal drug resistant Aspergillus species, Aspergillus tanneri NIH 1004.</title>
        <authorList>
            <person name="Mounaud S."/>
            <person name="Singh I."/>
            <person name="Joardar V."/>
            <person name="Pakala S."/>
            <person name="Pakala S."/>
            <person name="Venepally P."/>
            <person name="Chung J.K."/>
            <person name="Losada L."/>
            <person name="Nierman W.C."/>
        </authorList>
    </citation>
    <scope>NUCLEOTIDE SEQUENCE [LARGE SCALE GENOMIC DNA]</scope>
    <source>
        <strain evidence="2 5">NIH1004</strain>
    </source>
</reference>
<evidence type="ECO:0000313" key="4">
    <source>
        <dbReference type="Proteomes" id="UP000308092"/>
    </source>
</evidence>
<dbReference type="EMBL" id="SOSA01000067">
    <property type="protein sequence ID" value="THC97668.1"/>
    <property type="molecule type" value="Genomic_DNA"/>
</dbReference>
<dbReference type="RefSeq" id="XP_033423640.1">
    <property type="nucleotide sequence ID" value="XM_033573088.1"/>
</dbReference>
<evidence type="ECO:0000313" key="2">
    <source>
        <dbReference type="EMBL" id="KAA8644279.1"/>
    </source>
</evidence>
<protein>
    <submittedName>
        <fullName evidence="3">Uncharacterized protein</fullName>
    </submittedName>
</protein>